<name>X1KM49_9ZZZZ</name>
<feature type="non-terminal residue" evidence="1">
    <location>
        <position position="1"/>
    </location>
</feature>
<organism evidence="1">
    <name type="scientific">marine sediment metagenome</name>
    <dbReference type="NCBI Taxonomy" id="412755"/>
    <lineage>
        <taxon>unclassified sequences</taxon>
        <taxon>metagenomes</taxon>
        <taxon>ecological metagenomes</taxon>
    </lineage>
</organism>
<comment type="caution">
    <text evidence="1">The sequence shown here is derived from an EMBL/GenBank/DDBJ whole genome shotgun (WGS) entry which is preliminary data.</text>
</comment>
<protein>
    <submittedName>
        <fullName evidence="1">Uncharacterized protein</fullName>
    </submittedName>
</protein>
<proteinExistence type="predicted"/>
<sequence length="46" mass="5470">FRIAIDNGVDYDKITWEICVNKCRLEEIAAPVEPVKYIPYIDELKW</sequence>
<accession>X1KM49</accession>
<evidence type="ECO:0000313" key="1">
    <source>
        <dbReference type="EMBL" id="GAI08157.1"/>
    </source>
</evidence>
<dbReference type="EMBL" id="BARV01003520">
    <property type="protein sequence ID" value="GAI08157.1"/>
    <property type="molecule type" value="Genomic_DNA"/>
</dbReference>
<reference evidence="1" key="1">
    <citation type="journal article" date="2014" name="Front. Microbiol.">
        <title>High frequency of phylogenetically diverse reductive dehalogenase-homologous genes in deep subseafloor sedimentary metagenomes.</title>
        <authorList>
            <person name="Kawai M."/>
            <person name="Futagami T."/>
            <person name="Toyoda A."/>
            <person name="Takaki Y."/>
            <person name="Nishi S."/>
            <person name="Hori S."/>
            <person name="Arai W."/>
            <person name="Tsubouchi T."/>
            <person name="Morono Y."/>
            <person name="Uchiyama I."/>
            <person name="Ito T."/>
            <person name="Fujiyama A."/>
            <person name="Inagaki F."/>
            <person name="Takami H."/>
        </authorList>
    </citation>
    <scope>NUCLEOTIDE SEQUENCE</scope>
    <source>
        <strain evidence="1">Expedition CK06-06</strain>
    </source>
</reference>
<gene>
    <name evidence="1" type="ORF">S06H3_08368</name>
</gene>
<dbReference type="AlphaFoldDB" id="X1KM49"/>